<comment type="caution">
    <text evidence="9">Lacks conserved residue(s) required for the propagation of feature annotation.</text>
</comment>
<comment type="similarity">
    <text evidence="2 9">Belongs to the binding-protein-dependent transport system permease family. CysTW subfamily.</text>
</comment>
<keyword evidence="8 9" id="KW-0472">Membrane</keyword>
<name>A0A011QE55_ACCRE</name>
<comment type="caution">
    <text evidence="11">The sequence shown here is derived from an EMBL/GenBank/DDBJ whole genome shotgun (WGS) entry which is preliminary data.</text>
</comment>
<evidence type="ECO:0000256" key="2">
    <source>
        <dbReference type="ARBA" id="ARBA00007069"/>
    </source>
</evidence>
<feature type="transmembrane region" description="Helical" evidence="9">
    <location>
        <begin position="27"/>
        <end position="48"/>
    </location>
</feature>
<sequence>MTTANAALFQASSLNHRNARVQSLYRMLFGLMTLMLIAPVLIILGTLIHKGGGAISWEFLFTAPTDGMRTGGVLPALLGTVWLVMVALLLSVPIGIFAAIYLSEYAGDNWFTRVINLAIINLAGVPSIVHALFGLGAFVIFFKFGTSILAASMTLAVMTMPVVIVATRESLQSVPLAFREACWNMGATRWQTIRKVVLPNSITGILTGVILEVSRTAGETAPIMFTGAVFFTPFLPQSVFDQTMALSLHLFVAATQVPGIAEEVPFGVALVLIGLVLLMNSASIAFRMWLRGKKKW</sequence>
<keyword evidence="6 9" id="KW-0812">Transmembrane</keyword>
<comment type="subcellular location">
    <subcellularLocation>
        <location evidence="9">Cell inner membrane</location>
        <topology evidence="9">Multi-pass membrane protein</topology>
    </subcellularLocation>
    <subcellularLocation>
        <location evidence="1">Cell membrane</location>
        <topology evidence="1">Multi-pass membrane protein</topology>
    </subcellularLocation>
</comment>
<dbReference type="InterPro" id="IPR005672">
    <property type="entry name" value="Phosphate_PstA"/>
</dbReference>
<dbReference type="eggNOG" id="COG0581">
    <property type="taxonomic scope" value="Bacteria"/>
</dbReference>
<evidence type="ECO:0000256" key="6">
    <source>
        <dbReference type="ARBA" id="ARBA00022692"/>
    </source>
</evidence>
<evidence type="ECO:0000256" key="8">
    <source>
        <dbReference type="ARBA" id="ARBA00023136"/>
    </source>
</evidence>
<evidence type="ECO:0000256" key="5">
    <source>
        <dbReference type="ARBA" id="ARBA00022475"/>
    </source>
</evidence>
<evidence type="ECO:0000313" key="12">
    <source>
        <dbReference type="Proteomes" id="UP000022141"/>
    </source>
</evidence>
<dbReference type="GO" id="GO:0005886">
    <property type="term" value="C:plasma membrane"/>
    <property type="evidence" value="ECO:0007669"/>
    <property type="project" value="UniProtKB-SubCell"/>
</dbReference>
<dbReference type="InterPro" id="IPR035906">
    <property type="entry name" value="MetI-like_sf"/>
</dbReference>
<evidence type="ECO:0000256" key="4">
    <source>
        <dbReference type="ARBA" id="ARBA00022448"/>
    </source>
</evidence>
<feature type="domain" description="ABC transmembrane type-1" evidence="10">
    <location>
        <begin position="77"/>
        <end position="283"/>
    </location>
</feature>
<reference evidence="11" key="1">
    <citation type="submission" date="2014-02" db="EMBL/GenBank/DDBJ databases">
        <title>Expanding our view of genomic diversity in Candidatus Accumulibacter clades.</title>
        <authorList>
            <person name="Skennerton C.T."/>
            <person name="Barr J.J."/>
            <person name="Slater F.R."/>
            <person name="Bond P.L."/>
            <person name="Tyson G.W."/>
        </authorList>
    </citation>
    <scope>NUCLEOTIDE SEQUENCE [LARGE SCALE GENOMIC DNA]</scope>
</reference>
<dbReference type="GO" id="GO:0005315">
    <property type="term" value="F:phosphate transmembrane transporter activity"/>
    <property type="evidence" value="ECO:0007669"/>
    <property type="project" value="InterPro"/>
</dbReference>
<evidence type="ECO:0000256" key="3">
    <source>
        <dbReference type="ARBA" id="ARBA00016864"/>
    </source>
</evidence>
<dbReference type="InterPro" id="IPR000515">
    <property type="entry name" value="MetI-like"/>
</dbReference>
<dbReference type="AlphaFoldDB" id="A0A011QE55"/>
<feature type="transmembrane region" description="Helical" evidence="9">
    <location>
        <begin position="148"/>
        <end position="166"/>
    </location>
</feature>
<keyword evidence="4" id="KW-0813">Transport</keyword>
<proteinExistence type="inferred from homology"/>
<dbReference type="PANTHER" id="PTHR43470:SF3">
    <property type="entry name" value="PHOSPHATE TRANSPORT SYSTEM PERMEASE PROTEIN PSTA-RELATED"/>
    <property type="match status" value="1"/>
</dbReference>
<protein>
    <recommendedName>
        <fullName evidence="3 9">Phosphate transport system permease protein PstA</fullName>
    </recommendedName>
</protein>
<dbReference type="SUPFAM" id="SSF161098">
    <property type="entry name" value="MetI-like"/>
    <property type="match status" value="1"/>
</dbReference>
<dbReference type="Proteomes" id="UP000022141">
    <property type="component" value="Unassembled WGS sequence"/>
</dbReference>
<evidence type="ECO:0000256" key="7">
    <source>
        <dbReference type="ARBA" id="ARBA00022989"/>
    </source>
</evidence>
<organism evidence="11 12">
    <name type="scientific">Accumulibacter regalis</name>
    <dbReference type="NCBI Taxonomy" id="522306"/>
    <lineage>
        <taxon>Bacteria</taxon>
        <taxon>Pseudomonadati</taxon>
        <taxon>Pseudomonadota</taxon>
        <taxon>Betaproteobacteria</taxon>
        <taxon>Candidatus Accumulibacter</taxon>
    </lineage>
</organism>
<evidence type="ECO:0000313" key="11">
    <source>
        <dbReference type="EMBL" id="EXI87622.1"/>
    </source>
</evidence>
<feature type="transmembrane region" description="Helical" evidence="9">
    <location>
        <begin position="76"/>
        <end position="102"/>
    </location>
</feature>
<keyword evidence="12" id="KW-1185">Reference proteome</keyword>
<evidence type="ECO:0000256" key="1">
    <source>
        <dbReference type="ARBA" id="ARBA00004651"/>
    </source>
</evidence>
<dbReference type="NCBIfam" id="TIGR00974">
    <property type="entry name" value="3a0107s02c"/>
    <property type="match status" value="1"/>
</dbReference>
<dbReference type="EMBL" id="JEMY01000033">
    <property type="protein sequence ID" value="EXI87622.1"/>
    <property type="molecule type" value="Genomic_DNA"/>
</dbReference>
<evidence type="ECO:0000259" key="10">
    <source>
        <dbReference type="PROSITE" id="PS50928"/>
    </source>
</evidence>
<dbReference type="GO" id="GO:0035435">
    <property type="term" value="P:phosphate ion transmembrane transport"/>
    <property type="evidence" value="ECO:0007669"/>
    <property type="project" value="InterPro"/>
</dbReference>
<dbReference type="STRING" id="1454004.AW11_02486"/>
<feature type="transmembrane region" description="Helical" evidence="9">
    <location>
        <begin position="267"/>
        <end position="290"/>
    </location>
</feature>
<dbReference type="Gene3D" id="1.10.3720.10">
    <property type="entry name" value="MetI-like"/>
    <property type="match status" value="1"/>
</dbReference>
<feature type="transmembrane region" description="Helical" evidence="9">
    <location>
        <begin position="114"/>
        <end position="142"/>
    </location>
</feature>
<gene>
    <name evidence="11" type="primary">pstA</name>
    <name evidence="11" type="ORF">AW11_02486</name>
</gene>
<dbReference type="CDD" id="cd06261">
    <property type="entry name" value="TM_PBP2"/>
    <property type="match status" value="1"/>
</dbReference>
<dbReference type="PATRIC" id="fig|1454004.3.peg.2569"/>
<evidence type="ECO:0000256" key="9">
    <source>
        <dbReference type="RuleBase" id="RU363043"/>
    </source>
</evidence>
<dbReference type="PANTHER" id="PTHR43470">
    <property type="entry name" value="PHOSPHATE TRANSPORT SYSTEM PERMEASE PROTEIN PSTA-RELATED"/>
    <property type="match status" value="1"/>
</dbReference>
<dbReference type="Pfam" id="PF00528">
    <property type="entry name" value="BPD_transp_1"/>
    <property type="match status" value="1"/>
</dbReference>
<keyword evidence="7 9" id="KW-1133">Transmembrane helix</keyword>
<accession>A0A011QE55</accession>
<dbReference type="PROSITE" id="PS50928">
    <property type="entry name" value="ABC_TM1"/>
    <property type="match status" value="1"/>
</dbReference>
<keyword evidence="5 9" id="KW-1003">Cell membrane</keyword>